<name>A0ABY7TFA2_9SPHI</name>
<accession>A0ABY7TFA2</accession>
<dbReference type="InterPro" id="IPR013324">
    <property type="entry name" value="RNA_pol_sigma_r3/r4-like"/>
</dbReference>
<gene>
    <name evidence="6" type="ORF">PQO05_13115</name>
</gene>
<evidence type="ECO:0000256" key="4">
    <source>
        <dbReference type="ARBA" id="ARBA00023163"/>
    </source>
</evidence>
<dbReference type="SUPFAM" id="SSF88659">
    <property type="entry name" value="Sigma3 and sigma4 domains of RNA polymerase sigma factors"/>
    <property type="match status" value="1"/>
</dbReference>
<keyword evidence="2" id="KW-0805">Transcription regulation</keyword>
<dbReference type="InterPro" id="IPR013249">
    <property type="entry name" value="RNA_pol_sigma70_r4_t2"/>
</dbReference>
<keyword evidence="3" id="KW-0731">Sigma factor</keyword>
<dbReference type="InterPro" id="IPR013325">
    <property type="entry name" value="RNA_pol_sigma_r2"/>
</dbReference>
<evidence type="ECO:0000259" key="5">
    <source>
        <dbReference type="Pfam" id="PF08281"/>
    </source>
</evidence>
<dbReference type="Pfam" id="PF08281">
    <property type="entry name" value="Sigma70_r4_2"/>
    <property type="match status" value="1"/>
</dbReference>
<feature type="domain" description="RNA polymerase sigma factor 70 region 4 type 2" evidence="5">
    <location>
        <begin position="123"/>
        <end position="174"/>
    </location>
</feature>
<dbReference type="InterPro" id="IPR014284">
    <property type="entry name" value="RNA_pol_sigma-70_dom"/>
</dbReference>
<organism evidence="6 7">
    <name type="scientific">Mucilaginibacter jinjuensis</name>
    <dbReference type="NCBI Taxonomy" id="1176721"/>
    <lineage>
        <taxon>Bacteria</taxon>
        <taxon>Pseudomonadati</taxon>
        <taxon>Bacteroidota</taxon>
        <taxon>Sphingobacteriia</taxon>
        <taxon>Sphingobacteriales</taxon>
        <taxon>Sphingobacteriaceae</taxon>
        <taxon>Mucilaginibacter</taxon>
    </lineage>
</organism>
<keyword evidence="4" id="KW-0804">Transcription</keyword>
<dbReference type="PANTHER" id="PTHR43133">
    <property type="entry name" value="RNA POLYMERASE ECF-TYPE SIGMA FACTO"/>
    <property type="match status" value="1"/>
</dbReference>
<dbReference type="Proteomes" id="UP001216139">
    <property type="component" value="Chromosome"/>
</dbReference>
<dbReference type="InterPro" id="IPR036388">
    <property type="entry name" value="WH-like_DNA-bd_sf"/>
</dbReference>
<sequence length="195" mass="23005">MLLSKKDDIDLWNAVRNDDLSAFNELFARYWDRLYKVAFQRLQDENTSLEIVHDIFLSLWTRRETLVINKVPNFLLTSVRYQLYSRQKAAKLSIAYKADLFDTSEFAEQNAGEMRIQNIELQKQLDEYLHKLPERCQEIFLLSRMHHLSNLEIAERLGVSKKTVENNIAIALKYLRLTFQKTGSLMLLLLLHAIK</sequence>
<evidence type="ECO:0000256" key="3">
    <source>
        <dbReference type="ARBA" id="ARBA00023082"/>
    </source>
</evidence>
<dbReference type="EMBL" id="CP117167">
    <property type="protein sequence ID" value="WCT14878.1"/>
    <property type="molecule type" value="Genomic_DNA"/>
</dbReference>
<protein>
    <submittedName>
        <fullName evidence="6">Sigma-70 family RNA polymerase sigma factor</fullName>
    </submittedName>
</protein>
<evidence type="ECO:0000313" key="6">
    <source>
        <dbReference type="EMBL" id="WCT14878.1"/>
    </source>
</evidence>
<dbReference type="PANTHER" id="PTHR43133:SF46">
    <property type="entry name" value="RNA POLYMERASE SIGMA-70 FACTOR ECF SUBFAMILY"/>
    <property type="match status" value="1"/>
</dbReference>
<dbReference type="NCBIfam" id="TIGR02937">
    <property type="entry name" value="sigma70-ECF"/>
    <property type="match status" value="1"/>
</dbReference>
<dbReference type="InterPro" id="IPR039425">
    <property type="entry name" value="RNA_pol_sigma-70-like"/>
</dbReference>
<dbReference type="Gene3D" id="1.10.10.10">
    <property type="entry name" value="Winged helix-like DNA-binding domain superfamily/Winged helix DNA-binding domain"/>
    <property type="match status" value="1"/>
</dbReference>
<proteinExistence type="inferred from homology"/>
<evidence type="ECO:0000313" key="7">
    <source>
        <dbReference type="Proteomes" id="UP001216139"/>
    </source>
</evidence>
<dbReference type="RefSeq" id="WP_273633371.1">
    <property type="nucleotide sequence ID" value="NZ_CP117167.1"/>
</dbReference>
<evidence type="ECO:0000256" key="2">
    <source>
        <dbReference type="ARBA" id="ARBA00023015"/>
    </source>
</evidence>
<dbReference type="Gene3D" id="1.10.1740.10">
    <property type="match status" value="1"/>
</dbReference>
<dbReference type="SUPFAM" id="SSF88946">
    <property type="entry name" value="Sigma2 domain of RNA polymerase sigma factors"/>
    <property type="match status" value="1"/>
</dbReference>
<reference evidence="6 7" key="1">
    <citation type="submission" date="2023-02" db="EMBL/GenBank/DDBJ databases">
        <title>Genome sequence of Mucilaginibacter jinjuensis strain KACC 16571.</title>
        <authorList>
            <person name="Kim S."/>
            <person name="Heo J."/>
            <person name="Kwon S.-W."/>
        </authorList>
    </citation>
    <scope>NUCLEOTIDE SEQUENCE [LARGE SCALE GENOMIC DNA]</scope>
    <source>
        <strain evidence="6 7">KACC 16571</strain>
    </source>
</reference>
<comment type="similarity">
    <text evidence="1">Belongs to the sigma-70 factor family. ECF subfamily.</text>
</comment>
<evidence type="ECO:0000256" key="1">
    <source>
        <dbReference type="ARBA" id="ARBA00010641"/>
    </source>
</evidence>
<keyword evidence="7" id="KW-1185">Reference proteome</keyword>